<feature type="region of interest" description="Disordered" evidence="1">
    <location>
        <begin position="57"/>
        <end position="83"/>
    </location>
</feature>
<feature type="compositionally biased region" description="Polar residues" evidence="1">
    <location>
        <begin position="310"/>
        <end position="324"/>
    </location>
</feature>
<dbReference type="Pfam" id="PF10382">
    <property type="entry name" value="ZGRF1-like_N"/>
    <property type="match status" value="1"/>
</dbReference>
<feature type="domain" description="5'-3' DNA helicase ZGRF1-like N-terminal" evidence="2">
    <location>
        <begin position="1"/>
        <end position="49"/>
    </location>
</feature>
<protein>
    <recommendedName>
        <fullName evidence="2">5'-3' DNA helicase ZGRF1-like N-terminal domain-containing protein</fullName>
    </recommendedName>
</protein>
<feature type="compositionally biased region" description="Polar residues" evidence="1">
    <location>
        <begin position="446"/>
        <end position="455"/>
    </location>
</feature>
<sequence length="958" mass="103433">MVYDERGNFVGDLHWQREKDFDEGEEVQLERGGVIVQVMECVGRQEQDLSELLDKRAKEKEQRQARVRTRPAPATAAPNTPLAAPRAQDHFQTRHRPLNHVLGTPTGHHGRALVPHESPFELRQKANDNSNGCTEPRPSKRRRRDVTPPSKMGYAQSLFGATLSLSAVPVSSAPPRRPANSVSRPQSVTSSQEVGQDLRHVQEGRDRSDGADSRACSVMEKQLVPPPRSLYDDDRSAVDEHNVKTGFMSTDLGPPRPVGTTQNCHQSTTLQPTDANSRLSTSFGNGKPPAILNGQTMNPRRSDKPETKRNPQPTSVTDQTETVTSNCATVVSGLGSSRSQAIVLNEDPHSGAGAEAPSFQRQERPGSVAEPQYSLPRNSTRLSKRNKSLQSTARPQPVESGAVVAEDEAEDRSPSEERTELRLKPRQKRGLLLLSEKRDRPKQNKRQSTSASGPSLTDKPLQPPTISAAIGPSLTACLGTTDIASIAQHGNTFSPLPVAPEILTLEPDPPQPLSQGHQDIPLEDDTGCQTTDSTSCIADGDSIGRAAKPVDPPNLDQSDSPKRDHNNMLSIYDRTGNLSPSPPNRKLASRGEGRVHPHNEPNRSLEFEPEQPPTNLPQEPAILGSPRRTRKASPDDQGSGRLKKKARKEDSAGTGGEEVPRPPVKPRLAKLSRKSIRSREVFGFVPSSPPLSNLANPFRPTVIPETFDSAANESTGSHGLIAPVSRVFPVPDETPLSARDTTEAQTSLPRKVLPRAISPILPLCDTIPGTGSGEGVVEGPGNTTVEGCVPHPSIGAPKKEADVSTTTLGRASQEQPPDIIPLRPQLHENLLGPSEQPEWPMGDISSIRIGSGVTESTAEHILDAQAVGPTRRRIANPATRGRKAALKSDAAGRVPQSILPVEPIPALRGVRPPAMPHPEPSTSERPKRKMKFPGFASAKGGGPWSREAHDLLETTRPG</sequence>
<feature type="region of interest" description="Disordered" evidence="1">
    <location>
        <begin position="121"/>
        <end position="153"/>
    </location>
</feature>
<feature type="compositionally biased region" description="Basic and acidic residues" evidence="1">
    <location>
        <begin position="946"/>
        <end position="958"/>
    </location>
</feature>
<feature type="region of interest" description="Disordered" evidence="1">
    <location>
        <begin position="169"/>
        <end position="324"/>
    </location>
</feature>
<name>Q2H3V9_CHAGB</name>
<gene>
    <name evidence="3" type="ORF">CHGG_06656</name>
</gene>
<dbReference type="AlphaFoldDB" id="Q2H3V9"/>
<feature type="region of interest" description="Disordered" evidence="1">
    <location>
        <begin position="771"/>
        <end position="820"/>
    </location>
</feature>
<evidence type="ECO:0000256" key="1">
    <source>
        <dbReference type="SAM" id="MobiDB-lite"/>
    </source>
</evidence>
<evidence type="ECO:0000259" key="2">
    <source>
        <dbReference type="Pfam" id="PF10382"/>
    </source>
</evidence>
<dbReference type="RefSeq" id="XP_001222751.1">
    <property type="nucleotide sequence ID" value="XM_001222750.1"/>
</dbReference>
<reference evidence="4" key="1">
    <citation type="journal article" date="2015" name="Genome Announc.">
        <title>Draft genome sequence of the cellulolytic fungus Chaetomium globosum.</title>
        <authorList>
            <person name="Cuomo C.A."/>
            <person name="Untereiner W.A."/>
            <person name="Ma L.-J."/>
            <person name="Grabherr M."/>
            <person name="Birren B.W."/>
        </authorList>
    </citation>
    <scope>NUCLEOTIDE SEQUENCE [LARGE SCALE GENOMIC DNA]</scope>
    <source>
        <strain evidence="4">ATCC 6205 / CBS 148.51 / DSM 1962 / NBRC 6347 / NRRL 1970</strain>
    </source>
</reference>
<dbReference type="VEuPathDB" id="FungiDB:CHGG_06656"/>
<feature type="compositionally biased region" description="Low complexity" evidence="1">
    <location>
        <begin position="70"/>
        <end position="83"/>
    </location>
</feature>
<dbReference type="OrthoDB" id="6513042at2759"/>
<dbReference type="Proteomes" id="UP000001056">
    <property type="component" value="Unassembled WGS sequence"/>
</dbReference>
<feature type="region of interest" description="Disordered" evidence="1">
    <location>
        <begin position="501"/>
        <end position="672"/>
    </location>
</feature>
<feature type="region of interest" description="Disordered" evidence="1">
    <location>
        <begin position="868"/>
        <end position="958"/>
    </location>
</feature>
<feature type="region of interest" description="Disordered" evidence="1">
    <location>
        <begin position="347"/>
        <end position="468"/>
    </location>
</feature>
<feature type="compositionally biased region" description="Basic and acidic residues" evidence="1">
    <location>
        <begin position="230"/>
        <end position="243"/>
    </location>
</feature>
<feature type="compositionally biased region" description="Basic and acidic residues" evidence="1">
    <location>
        <begin position="411"/>
        <end position="423"/>
    </location>
</feature>
<dbReference type="OMA" id="PVFCRAN"/>
<dbReference type="eggNOG" id="ENOG502SEDR">
    <property type="taxonomic scope" value="Eukaryota"/>
</dbReference>
<feature type="compositionally biased region" description="Basic and acidic residues" evidence="1">
    <location>
        <begin position="300"/>
        <end position="309"/>
    </location>
</feature>
<organism evidence="3 4">
    <name type="scientific">Chaetomium globosum (strain ATCC 6205 / CBS 148.51 / DSM 1962 / NBRC 6347 / NRRL 1970)</name>
    <name type="common">Soil fungus</name>
    <dbReference type="NCBI Taxonomy" id="306901"/>
    <lineage>
        <taxon>Eukaryota</taxon>
        <taxon>Fungi</taxon>
        <taxon>Dikarya</taxon>
        <taxon>Ascomycota</taxon>
        <taxon>Pezizomycotina</taxon>
        <taxon>Sordariomycetes</taxon>
        <taxon>Sordariomycetidae</taxon>
        <taxon>Sordariales</taxon>
        <taxon>Chaetomiaceae</taxon>
        <taxon>Chaetomium</taxon>
    </lineage>
</organism>
<dbReference type="HOGENOM" id="CLU_006584_0_0_1"/>
<evidence type="ECO:0000313" key="4">
    <source>
        <dbReference type="Proteomes" id="UP000001056"/>
    </source>
</evidence>
<proteinExistence type="predicted"/>
<evidence type="ECO:0000313" key="3">
    <source>
        <dbReference type="EMBL" id="EAQ90037.1"/>
    </source>
</evidence>
<dbReference type="InParanoid" id="Q2H3V9"/>
<dbReference type="STRING" id="306901.Q2H3V9"/>
<accession>Q2H3V9</accession>
<feature type="compositionally biased region" description="Polar residues" evidence="1">
    <location>
        <begin position="259"/>
        <end position="284"/>
    </location>
</feature>
<feature type="compositionally biased region" description="Polar residues" evidence="1">
    <location>
        <begin position="803"/>
        <end position="815"/>
    </location>
</feature>
<dbReference type="EMBL" id="CH408031">
    <property type="protein sequence ID" value="EAQ90037.1"/>
    <property type="molecule type" value="Genomic_DNA"/>
</dbReference>
<feature type="compositionally biased region" description="Basic residues" evidence="1">
    <location>
        <begin position="870"/>
        <end position="885"/>
    </location>
</feature>
<dbReference type="GeneID" id="4391103"/>
<keyword evidence="4" id="KW-1185">Reference proteome</keyword>
<dbReference type="InterPro" id="IPR018838">
    <property type="entry name" value="ZGRF1-like_N"/>
</dbReference>
<feature type="compositionally biased region" description="Basic and acidic residues" evidence="1">
    <location>
        <begin position="196"/>
        <end position="212"/>
    </location>
</feature>
<feature type="compositionally biased region" description="Low complexity" evidence="1">
    <location>
        <begin position="169"/>
        <end position="185"/>
    </location>
</feature>
<feature type="compositionally biased region" description="Polar residues" evidence="1">
    <location>
        <begin position="527"/>
        <end position="536"/>
    </location>
</feature>
<feature type="compositionally biased region" description="Basic and acidic residues" evidence="1">
    <location>
        <begin position="589"/>
        <end position="606"/>
    </location>
</feature>